<dbReference type="InterPro" id="IPR000089">
    <property type="entry name" value="Biotin_lipoyl"/>
</dbReference>
<dbReference type="Gene3D" id="2.40.50.100">
    <property type="match status" value="1"/>
</dbReference>
<feature type="compositionally biased region" description="Polar residues" evidence="16">
    <location>
        <begin position="1215"/>
        <end position="1229"/>
    </location>
</feature>
<dbReference type="FunFam" id="3.90.226.10:FF:000010">
    <property type="entry name" value="acetyl-CoA carboxylase isoform X2"/>
    <property type="match status" value="1"/>
</dbReference>
<dbReference type="PROSITE" id="PS50989">
    <property type="entry name" value="COA_CT_CTER"/>
    <property type="match status" value="1"/>
</dbReference>
<dbReference type="Pfam" id="PF08326">
    <property type="entry name" value="ACC_central"/>
    <property type="match status" value="2"/>
</dbReference>
<feature type="domain" description="CoA carboxyltransferase C-terminal" evidence="20">
    <location>
        <begin position="1975"/>
        <end position="2315"/>
    </location>
</feature>
<evidence type="ECO:0000259" key="17">
    <source>
        <dbReference type="PROSITE" id="PS50975"/>
    </source>
</evidence>
<dbReference type="InterPro" id="IPR001882">
    <property type="entry name" value="Biotin_BS"/>
</dbReference>
<gene>
    <name evidence="21" type="ORF">ALAG00032_LOCUS11969</name>
</gene>
<dbReference type="InterPro" id="IPR013815">
    <property type="entry name" value="ATP_grasp_subdomain_1"/>
</dbReference>
<evidence type="ECO:0000256" key="3">
    <source>
        <dbReference type="ARBA" id="ARBA00022516"/>
    </source>
</evidence>
<evidence type="ECO:0000256" key="2">
    <source>
        <dbReference type="ARBA" id="ARBA00004956"/>
    </source>
</evidence>
<dbReference type="Pfam" id="PF02786">
    <property type="entry name" value="CPSase_L_D2"/>
    <property type="match status" value="1"/>
</dbReference>
<dbReference type="Pfam" id="PF00289">
    <property type="entry name" value="Biotin_carb_N"/>
    <property type="match status" value="1"/>
</dbReference>
<evidence type="ECO:0000256" key="6">
    <source>
        <dbReference type="ARBA" id="ARBA00022832"/>
    </source>
</evidence>
<protein>
    <recommendedName>
        <fullName evidence="22">Acetyl-CoA carboxylase</fullName>
    </recommendedName>
</protein>
<organism evidence="21">
    <name type="scientific">Aureoumbra lagunensis</name>
    <dbReference type="NCBI Taxonomy" id="44058"/>
    <lineage>
        <taxon>Eukaryota</taxon>
        <taxon>Sar</taxon>
        <taxon>Stramenopiles</taxon>
        <taxon>Ochrophyta</taxon>
        <taxon>Pelagophyceae</taxon>
        <taxon>Pelagomonadales</taxon>
        <taxon>Aureoumbra</taxon>
    </lineage>
</organism>
<feature type="domain" description="Biotin carboxylation" evidence="18">
    <location>
        <begin position="26"/>
        <end position="534"/>
    </location>
</feature>
<dbReference type="Gene3D" id="3.30.470.20">
    <property type="entry name" value="ATP-grasp fold, B domain"/>
    <property type="match status" value="1"/>
</dbReference>
<dbReference type="PROSITE" id="PS50980">
    <property type="entry name" value="COA_CT_NTER"/>
    <property type="match status" value="1"/>
</dbReference>
<dbReference type="UniPathway" id="UPA00655">
    <property type="reaction ID" value="UER00711"/>
</dbReference>
<accession>A0A7S3K0S3</accession>
<evidence type="ECO:0000259" key="20">
    <source>
        <dbReference type="PROSITE" id="PS50989"/>
    </source>
</evidence>
<dbReference type="Pfam" id="PF01039">
    <property type="entry name" value="Carboxyl_trans"/>
    <property type="match status" value="1"/>
</dbReference>
<dbReference type="InterPro" id="IPR016185">
    <property type="entry name" value="PreATP-grasp_dom_sf"/>
</dbReference>
<feature type="domain" description="CoA carboxyltransferase N-terminal" evidence="19">
    <location>
        <begin position="1607"/>
        <end position="1978"/>
    </location>
</feature>
<evidence type="ECO:0000256" key="4">
    <source>
        <dbReference type="ARBA" id="ARBA00022598"/>
    </source>
</evidence>
<dbReference type="Pfam" id="PF02785">
    <property type="entry name" value="Biotin_carb_C"/>
    <property type="match status" value="1"/>
</dbReference>
<dbReference type="Pfam" id="PF21385">
    <property type="entry name" value="ACCA_BT"/>
    <property type="match status" value="1"/>
</dbReference>
<dbReference type="InterPro" id="IPR011762">
    <property type="entry name" value="COA_CT_N"/>
</dbReference>
<dbReference type="SUPFAM" id="SSF56059">
    <property type="entry name" value="Glutathione synthetase ATP-binding domain-like"/>
    <property type="match status" value="1"/>
</dbReference>
<proteinExistence type="predicted"/>
<dbReference type="PROSITE" id="PS50975">
    <property type="entry name" value="ATP_GRASP"/>
    <property type="match status" value="1"/>
</dbReference>
<keyword evidence="6" id="KW-0276">Fatty acid metabolism</keyword>
<dbReference type="GO" id="GO:0046872">
    <property type="term" value="F:metal ion binding"/>
    <property type="evidence" value="ECO:0007669"/>
    <property type="project" value="InterPro"/>
</dbReference>
<name>A0A7S3K0S3_9STRA</name>
<evidence type="ECO:0008006" key="22">
    <source>
        <dbReference type="Google" id="ProtNLM"/>
    </source>
</evidence>
<keyword evidence="10" id="KW-0092">Biotin</keyword>
<dbReference type="GO" id="GO:0005524">
    <property type="term" value="F:ATP binding"/>
    <property type="evidence" value="ECO:0007669"/>
    <property type="project" value="UniProtKB-UniRule"/>
</dbReference>
<keyword evidence="8" id="KW-0443">Lipid metabolism</keyword>
<dbReference type="InterPro" id="IPR011053">
    <property type="entry name" value="Single_hybrid_motif"/>
</dbReference>
<dbReference type="FunFam" id="3.30.1490.20:FF:000003">
    <property type="entry name" value="acetyl-CoA carboxylase isoform X1"/>
    <property type="match status" value="1"/>
</dbReference>
<dbReference type="CDD" id="cd06850">
    <property type="entry name" value="biotinyl_domain"/>
    <property type="match status" value="1"/>
</dbReference>
<dbReference type="InterPro" id="IPR011054">
    <property type="entry name" value="Rudment_hybrid_motif"/>
</dbReference>
<dbReference type="SUPFAM" id="SSF51246">
    <property type="entry name" value="Rudiment single hybrid motif"/>
    <property type="match status" value="1"/>
</dbReference>
<dbReference type="GO" id="GO:0003989">
    <property type="term" value="F:acetyl-CoA carboxylase activity"/>
    <property type="evidence" value="ECO:0007669"/>
    <property type="project" value="UniProtKB-EC"/>
</dbReference>
<dbReference type="InterPro" id="IPR005482">
    <property type="entry name" value="Biotin_COase_C"/>
</dbReference>
<evidence type="ECO:0000256" key="11">
    <source>
        <dbReference type="ARBA" id="ARBA00023268"/>
    </source>
</evidence>
<reference evidence="21" key="1">
    <citation type="submission" date="2021-01" db="EMBL/GenBank/DDBJ databases">
        <authorList>
            <person name="Corre E."/>
            <person name="Pelletier E."/>
            <person name="Niang G."/>
            <person name="Scheremetjew M."/>
            <person name="Finn R."/>
            <person name="Kale V."/>
            <person name="Holt S."/>
            <person name="Cochrane G."/>
            <person name="Meng A."/>
            <person name="Brown T."/>
            <person name="Cohen L."/>
        </authorList>
    </citation>
    <scope>NUCLEOTIDE SEQUENCE</scope>
    <source>
        <strain evidence="21">CCMP1510</strain>
    </source>
</reference>
<comment type="pathway">
    <text evidence="2">Lipid metabolism; malonyl-CoA biosynthesis; malonyl-CoA from acetyl-CoA: step 1/1.</text>
</comment>
<dbReference type="InterPro" id="IPR029045">
    <property type="entry name" value="ClpP/crotonase-like_dom_sf"/>
</dbReference>
<keyword evidence="11" id="KW-0511">Multifunctional enzyme</keyword>
<dbReference type="SMART" id="SM00878">
    <property type="entry name" value="Biotin_carb_C"/>
    <property type="match status" value="1"/>
</dbReference>
<dbReference type="PROSITE" id="PS50979">
    <property type="entry name" value="BC"/>
    <property type="match status" value="1"/>
</dbReference>
<dbReference type="InterPro" id="IPR049074">
    <property type="entry name" value="ACCA_BT"/>
</dbReference>
<feature type="region of interest" description="Disordered" evidence="16">
    <location>
        <begin position="1215"/>
        <end position="1240"/>
    </location>
</feature>
<comment type="cofactor">
    <cofactor evidence="1">
        <name>biotin</name>
        <dbReference type="ChEBI" id="CHEBI:57586"/>
    </cofactor>
</comment>
<keyword evidence="4" id="KW-0436">Ligase</keyword>
<evidence type="ECO:0000256" key="16">
    <source>
        <dbReference type="SAM" id="MobiDB-lite"/>
    </source>
</evidence>
<dbReference type="GO" id="GO:0006633">
    <property type="term" value="P:fatty acid biosynthetic process"/>
    <property type="evidence" value="ECO:0007669"/>
    <property type="project" value="UniProtKB-KW"/>
</dbReference>
<keyword evidence="5 14" id="KW-0547">Nucleotide-binding</keyword>
<dbReference type="Gene3D" id="3.30.1490.20">
    <property type="entry name" value="ATP-grasp fold, A domain"/>
    <property type="match status" value="1"/>
</dbReference>
<keyword evidence="3" id="KW-0444">Lipid biosynthesis</keyword>
<dbReference type="Gene3D" id="3.90.226.10">
    <property type="entry name" value="2-enoyl-CoA Hydratase, Chain A, domain 1"/>
    <property type="match status" value="2"/>
</dbReference>
<comment type="catalytic activity">
    <reaction evidence="13">
        <text>N(6)-biotinyl-L-lysyl-[protein] + hydrogencarbonate + ATP = N(6)-carboxybiotinyl-L-lysyl-[protein] + ADP + phosphate + H(+)</text>
        <dbReference type="Rhea" id="RHEA:13501"/>
        <dbReference type="Rhea" id="RHEA-COMP:10505"/>
        <dbReference type="Rhea" id="RHEA-COMP:10506"/>
        <dbReference type="ChEBI" id="CHEBI:15378"/>
        <dbReference type="ChEBI" id="CHEBI:17544"/>
        <dbReference type="ChEBI" id="CHEBI:30616"/>
        <dbReference type="ChEBI" id="CHEBI:43474"/>
        <dbReference type="ChEBI" id="CHEBI:83144"/>
        <dbReference type="ChEBI" id="CHEBI:83145"/>
        <dbReference type="ChEBI" id="CHEBI:456216"/>
        <dbReference type="EC" id="6.3.4.14"/>
    </reaction>
</comment>
<evidence type="ECO:0000256" key="5">
    <source>
        <dbReference type="ARBA" id="ARBA00022741"/>
    </source>
</evidence>
<evidence type="ECO:0000256" key="1">
    <source>
        <dbReference type="ARBA" id="ARBA00001953"/>
    </source>
</evidence>
<dbReference type="InterPro" id="IPR034733">
    <property type="entry name" value="AcCoA_carboxyl_beta"/>
</dbReference>
<dbReference type="InterPro" id="IPR013537">
    <property type="entry name" value="AcCoA_COase_cen"/>
</dbReference>
<dbReference type="PANTHER" id="PTHR45728:SF3">
    <property type="entry name" value="ACETYL-COA CARBOXYLASE"/>
    <property type="match status" value="1"/>
</dbReference>
<evidence type="ECO:0000259" key="18">
    <source>
        <dbReference type="PROSITE" id="PS50979"/>
    </source>
</evidence>
<dbReference type="PROSITE" id="PS00188">
    <property type="entry name" value="BIOTIN"/>
    <property type="match status" value="1"/>
</dbReference>
<dbReference type="PANTHER" id="PTHR45728">
    <property type="entry name" value="ACETYL-COA CARBOXYLASE, ISOFORM A"/>
    <property type="match status" value="1"/>
</dbReference>
<keyword evidence="9" id="KW-0275">Fatty acid biosynthesis</keyword>
<dbReference type="GO" id="GO:0004075">
    <property type="term" value="F:biotin carboxylase activity"/>
    <property type="evidence" value="ECO:0007669"/>
    <property type="project" value="UniProtKB-EC"/>
</dbReference>
<dbReference type="SUPFAM" id="SSF51230">
    <property type="entry name" value="Single hybrid motif"/>
    <property type="match status" value="1"/>
</dbReference>
<dbReference type="SUPFAM" id="SSF52440">
    <property type="entry name" value="PreATP-grasp domain"/>
    <property type="match status" value="1"/>
</dbReference>
<evidence type="ECO:0000256" key="12">
    <source>
        <dbReference type="ARBA" id="ARBA00048065"/>
    </source>
</evidence>
<dbReference type="InterPro" id="IPR049076">
    <property type="entry name" value="ACCA"/>
</dbReference>
<dbReference type="InterPro" id="IPR005479">
    <property type="entry name" value="CPAse_ATP-bd"/>
</dbReference>
<dbReference type="EMBL" id="HBIJ01018105">
    <property type="protein sequence ID" value="CAE0371187.1"/>
    <property type="molecule type" value="Transcribed_RNA"/>
</dbReference>
<feature type="coiled-coil region" evidence="15">
    <location>
        <begin position="2209"/>
        <end position="2243"/>
    </location>
</feature>
<evidence type="ECO:0000256" key="14">
    <source>
        <dbReference type="PROSITE-ProRule" id="PRU00409"/>
    </source>
</evidence>
<feature type="domain" description="ATP-grasp" evidence="17">
    <location>
        <begin position="182"/>
        <end position="383"/>
    </location>
</feature>
<evidence type="ECO:0000259" key="19">
    <source>
        <dbReference type="PROSITE" id="PS50980"/>
    </source>
</evidence>
<dbReference type="Gene3D" id="3.40.50.20">
    <property type="match status" value="1"/>
</dbReference>
<evidence type="ECO:0000313" key="21">
    <source>
        <dbReference type="EMBL" id="CAE0371187.1"/>
    </source>
</evidence>
<dbReference type="FunFam" id="3.40.50.20:FF:000005">
    <property type="entry name" value="acetyl-CoA carboxylase isoform X2"/>
    <property type="match status" value="1"/>
</dbReference>
<evidence type="ECO:0000256" key="8">
    <source>
        <dbReference type="ARBA" id="ARBA00023098"/>
    </source>
</evidence>
<dbReference type="Pfam" id="PF00364">
    <property type="entry name" value="Biotin_lipoyl"/>
    <property type="match status" value="1"/>
</dbReference>
<dbReference type="PROSITE" id="PS00867">
    <property type="entry name" value="CPSASE_2"/>
    <property type="match status" value="1"/>
</dbReference>
<dbReference type="Gene3D" id="3.90.1770.10">
    <property type="entry name" value="PreATP-grasp domain"/>
    <property type="match status" value="1"/>
</dbReference>
<sequence length="2418" mass="267149">MFSAVQQQQRFHNIEEYVEKLGGTRVIKKILIANNGIGAVKAIRSIRRWAFEMFQNEDAVHFVVMATPEDLAANAEYIRMASEVVDVPGGANNNNYANVSLIVELAERHGVDAVWAGWGHASENPTLPESLAKTKKKVKFIGPQGGPMRALGDKIGSTIIAQSAGVPCISWNGDGITIDYEQSKAKGNAVQVPESIYTKASVKTIKECLYHCERIGFPVMIKASEGGGGKGIRKVVEKQQVETAFRQVEAEIPGSPIFVMKLATRARHLEVQLLADEYGEAIALNGRDCSIQRRHQKIIEEGPPLAAPSEIWIEMERAAVALAKAVGYSNAGTVEYLYTGQSNSQHDQGFAFLELNPRLQVEHPVTEMITRINLPACQLMVAMGIRIHRIPDVRRLYSRPPFSTSTIDFNEEPRRPPYGHCIAVRITAENPDQGFQPTSGSITEVNFRSTPDVWGYFSVDSSGLVHEFADSQFGHLFASGADREMARKNMIMALNEISIRGDIRTTVEYVADLLKSKDYVTNHIDTAWLDNRLQQANFKVMDTEKIAMVKKNPGPEIAAALMDSDQVNEDSKISRDLALAATHASFIIAHRTAEAKKNEFTETLIKGHFPDCDKLTATSQRVELILQGHKFVFDVDHTGPYKFAVANAQQFSHHMNIPHTDDYVEGSVRSLADGGYLVTLAGRSRVAYANQPPGQALRLVLDRKTYLFELEYDPATLRADTAGKLAKRLVPDGTHVAAGTAYAELEVMKMYLPLTVGADGAGILTWAKPEGVALEAGNIIATVQLDDPEKISKARLYQGNLRQQILNQEKKLQDDGPIEENVPPHLVLRRATGLLENTLDGFAVPQDQRQRALVDFQTALREIRLARCEIEEALAVLRGRLPSGVDTDLANILKKEPISAEQCLHILNTHAETNPTLPQVAAGLREVLHRYENGGLQARASGAVLELIRRFLKVEREFADGAPLSEIIARLRKAGNDPERIFHVCRSRCMGQDRGVLVLELFLALNSLIKTSSSKHIAADFAPALTELANLRDESSSAVALEARRLLYQQTLPSRDDLVSRISNVVHELSQETQSSKHNKLVADFIRSGLPIRDVAIRFLADEDQIKRITAVELYIKKIYEAHGVTDFAPTRSELMQQGVFATWTFGGLSVVPNRYYTSSNVSAFTTCNDDALAQLVLSSTPRESIADTPTRRNDDKVSNSSSFVDLETLNAVSGITGNATPSKSQQPSPMGDDESVGFNDDHSAVGIHTGYTSKRYGIFGIYQNFQDASQHMDALLKAYPGDEESHKTMNFCLHIAILSRSKEEGDDDLFVERCVSALRVKLDILKNAQVRRVTFLVAAPDDLAPPAIYTFRAKSDFAEDVFFRYIEPPHAYYLDLVRLRNFSIRLADAQQTLLSNVHCYVATPREKSDDMRFFVRSLTLAPDFAASDAERMLVECLAVLELQIGEAEKAQRIQLARETSLTSGKKKGSKSFSTASKSKGLSNVRSKNHVFLAIVARSTLVSPAAAREAVAVLCRRYAEKLRQLGVAEVEVKLTCQVLGHSSPLHIVASNPTGFVLRLDTYVEEDGEIVGDDERPIRIFRSVDVDPALNAQAHNEGDWDGMDVSSAYEVESKFAKKRAIAANSDCLYCYDYISLFEAAIREQWPAENSKRPARCVDFVELVVVPTDANEAPQFNWTAADHAAGLLCIIPEPHRPPGTNKIGMVAWDAVFKTPEYPNGRSVIIIANDITIKAGSFGTREDVLFDLASQYARSRGLPRLYLAANSGARIGLSSKVRDAFQIKWKQDDDPTLGFDYLYLNTEQHDALCTSINHKACEARIVSEPEQLPEAVRKTKGAPAIYRLTDVYGDSFTESDLGVENLRGSGCIAGESSRAYRDIFTLTLVVGRSVGIGAYLVRLGHRTIQRAQTSPIILTGYQALNKLLGRNVYTSNDQLGGAKEIMYPNGVTHLVAIDHIDVVRSAIKWLSYVPERRGSPLPIITSIDPTERPILWRPKPNTPYDPRLLLAGSSVKDAQGVADLSEINNSNDENAWIPGFFDKDTLMETLAGWAKTVVVGRARLGGIPVGFIVTENRTAEAQHPADPADPTSSEKVTNQAGMVWFPDSAHKTAQAISDFSAEDLPLFIFANWRGFSGGQRDMFDEILKFGAHIVDKLVAFSQPVFIYIPPLAELRGGAWVVIDPTINLDIMEMYAADTARGGVLEPQGIVEIKFREKDLKNTMHRLDNEIIRLDAQIAEARREADSGREAKLRARVDAREKLLLPVYTSVAVHFADMHDTPGRMTHVGAIRAEVPWRQARAFFYHRLQRRLAEFEARNRLVSLGRGSITPRTASAQLRDTALAAGIHSYDSDDKAATAWLKSAHHEKIQLETTVATAGAKNALYQIINSSLSPTATANALFNAISSLPDAERQSQLKSAIKKQFS</sequence>
<comment type="catalytic activity">
    <reaction evidence="12">
        <text>hydrogencarbonate + acetyl-CoA + ATP = malonyl-CoA + ADP + phosphate + H(+)</text>
        <dbReference type="Rhea" id="RHEA:11308"/>
        <dbReference type="ChEBI" id="CHEBI:15378"/>
        <dbReference type="ChEBI" id="CHEBI:17544"/>
        <dbReference type="ChEBI" id="CHEBI:30616"/>
        <dbReference type="ChEBI" id="CHEBI:43474"/>
        <dbReference type="ChEBI" id="CHEBI:57288"/>
        <dbReference type="ChEBI" id="CHEBI:57384"/>
        <dbReference type="ChEBI" id="CHEBI:456216"/>
        <dbReference type="EC" id="6.4.1.2"/>
    </reaction>
</comment>
<dbReference type="FunFam" id="2.40.50.100:FF:000005">
    <property type="entry name" value="Acetyl-CoA carboxylase 1"/>
    <property type="match status" value="1"/>
</dbReference>
<evidence type="ECO:0000256" key="7">
    <source>
        <dbReference type="ARBA" id="ARBA00022840"/>
    </source>
</evidence>
<evidence type="ECO:0000256" key="9">
    <source>
        <dbReference type="ARBA" id="ARBA00023160"/>
    </source>
</evidence>
<dbReference type="InterPro" id="IPR011763">
    <property type="entry name" value="COA_CT_C"/>
</dbReference>
<keyword evidence="15" id="KW-0175">Coiled coil</keyword>
<evidence type="ECO:0000256" key="10">
    <source>
        <dbReference type="ARBA" id="ARBA00023267"/>
    </source>
</evidence>
<dbReference type="InterPro" id="IPR005481">
    <property type="entry name" value="BC-like_N"/>
</dbReference>
<dbReference type="InterPro" id="IPR011761">
    <property type="entry name" value="ATP-grasp"/>
</dbReference>
<dbReference type="PROSITE" id="PS00866">
    <property type="entry name" value="CPSASE_1"/>
    <property type="match status" value="1"/>
</dbReference>
<dbReference type="Gene3D" id="2.40.460.10">
    <property type="entry name" value="Biotin dependent carboxylase carboxyltransferase"/>
    <property type="match status" value="1"/>
</dbReference>
<dbReference type="InterPro" id="IPR011764">
    <property type="entry name" value="Biotin_carboxylation_dom"/>
</dbReference>
<keyword evidence="7 14" id="KW-0067">ATP-binding</keyword>
<evidence type="ECO:0000256" key="15">
    <source>
        <dbReference type="SAM" id="Coils"/>
    </source>
</evidence>
<dbReference type="GO" id="GO:2001295">
    <property type="term" value="P:malonyl-CoA biosynthetic process"/>
    <property type="evidence" value="ECO:0007669"/>
    <property type="project" value="UniProtKB-UniPathway"/>
</dbReference>
<evidence type="ECO:0000256" key="13">
    <source>
        <dbReference type="ARBA" id="ARBA00048600"/>
    </source>
</evidence>
<dbReference type="SUPFAM" id="SSF52096">
    <property type="entry name" value="ClpP/crotonase"/>
    <property type="match status" value="2"/>
</dbReference>